<dbReference type="AlphaFoldDB" id="A0AAW0Q1T8"/>
<protein>
    <recommendedName>
        <fullName evidence="5">Laminin G domain-containing protein</fullName>
    </recommendedName>
</protein>
<organism evidence="3 4">
    <name type="scientific">Mugilogobius chulae</name>
    <name type="common">yellowstripe goby</name>
    <dbReference type="NCBI Taxonomy" id="88201"/>
    <lineage>
        <taxon>Eukaryota</taxon>
        <taxon>Metazoa</taxon>
        <taxon>Chordata</taxon>
        <taxon>Craniata</taxon>
        <taxon>Vertebrata</taxon>
        <taxon>Euteleostomi</taxon>
        <taxon>Actinopterygii</taxon>
        <taxon>Neopterygii</taxon>
        <taxon>Teleostei</taxon>
        <taxon>Neoteleostei</taxon>
        <taxon>Acanthomorphata</taxon>
        <taxon>Gobiaria</taxon>
        <taxon>Gobiiformes</taxon>
        <taxon>Gobioidei</taxon>
        <taxon>Gobiidae</taxon>
        <taxon>Gobionellinae</taxon>
        <taxon>Mugilogobius</taxon>
    </lineage>
</organism>
<keyword evidence="4" id="KW-1185">Reference proteome</keyword>
<feature type="region of interest" description="Disordered" evidence="1">
    <location>
        <begin position="95"/>
        <end position="126"/>
    </location>
</feature>
<feature type="transmembrane region" description="Helical" evidence="2">
    <location>
        <begin position="278"/>
        <end position="299"/>
    </location>
</feature>
<feature type="compositionally biased region" description="Basic and acidic residues" evidence="1">
    <location>
        <begin position="1"/>
        <end position="15"/>
    </location>
</feature>
<feature type="transmembrane region" description="Helical" evidence="2">
    <location>
        <begin position="306"/>
        <end position="329"/>
    </location>
</feature>
<proteinExistence type="predicted"/>
<gene>
    <name evidence="3" type="ORF">WMY93_002346</name>
</gene>
<evidence type="ECO:0008006" key="5">
    <source>
        <dbReference type="Google" id="ProtNLM"/>
    </source>
</evidence>
<feature type="transmembrane region" description="Helical" evidence="2">
    <location>
        <begin position="219"/>
        <end position="236"/>
    </location>
</feature>
<feature type="compositionally biased region" description="Basic and acidic residues" evidence="1">
    <location>
        <begin position="36"/>
        <end position="46"/>
    </location>
</feature>
<dbReference type="Gene3D" id="2.60.120.200">
    <property type="match status" value="1"/>
</dbReference>
<reference evidence="4" key="1">
    <citation type="submission" date="2024-04" db="EMBL/GenBank/DDBJ databases">
        <title>Salinicola lusitanus LLJ914,a marine bacterium isolated from the Okinawa Trough.</title>
        <authorList>
            <person name="Li J."/>
        </authorList>
    </citation>
    <scope>NUCLEOTIDE SEQUENCE [LARGE SCALE GENOMIC DNA]</scope>
</reference>
<keyword evidence="2" id="KW-1133">Transmembrane helix</keyword>
<evidence type="ECO:0000313" key="4">
    <source>
        <dbReference type="Proteomes" id="UP001460270"/>
    </source>
</evidence>
<dbReference type="SUPFAM" id="SSF49899">
    <property type="entry name" value="Concanavalin A-like lectins/glucanases"/>
    <property type="match status" value="1"/>
</dbReference>
<evidence type="ECO:0000313" key="3">
    <source>
        <dbReference type="EMBL" id="KAK7939020.1"/>
    </source>
</evidence>
<comment type="caution">
    <text evidence="3">The sequence shown here is derived from an EMBL/GenBank/DDBJ whole genome shotgun (WGS) entry which is preliminary data.</text>
</comment>
<accession>A0AAW0Q1T8</accession>
<feature type="transmembrane region" description="Helical" evidence="2">
    <location>
        <begin position="175"/>
        <end position="199"/>
    </location>
</feature>
<name>A0AAW0Q1T8_9GOBI</name>
<dbReference type="Proteomes" id="UP001460270">
    <property type="component" value="Unassembled WGS sequence"/>
</dbReference>
<keyword evidence="2" id="KW-0812">Transmembrane</keyword>
<feature type="region of interest" description="Disordered" evidence="1">
    <location>
        <begin position="1"/>
        <end position="65"/>
    </location>
</feature>
<sequence length="450" mass="50538">MKRERKRGKREECERKRRGRERRTAACPCCSSSETRPPDEITRELGPDNAPGYAFGPDANTGQLARAHLPNPFHRNFALMFHLKPTTGPARSRVLRHRRGAEPRVRRSQAVGGPGQQPGESSFLSPQTNAGAFDRMTIRFLVTSLIKALLPRLLGLDRRTAICDTRQSCLRSTDITFDLMLGVFALTCSSSVGPSRQFILFFSFSFSSSCSSLSPSGDPVLLFLLQVILFFSFSFSSSRSSLSPSVNLVLLFLLQVILFFSFSFSSSRSSLSPSADPVLLYFLQLILFFSFFLQLILFFSFFLQLILFFSFFLQLILFFSFFLQVILFYSEPGAAQTVEAARFPVSSLQNQWTRFAVAVDEDKVKFYLNCDPEPQVTRIERSPDLLELEPGAGVFVGQAGGADGDKHVAARTSMRLRIVGDPRAAERQCEEEEDDSDMFIEHSLAHVLKE</sequence>
<evidence type="ECO:0000256" key="2">
    <source>
        <dbReference type="SAM" id="Phobius"/>
    </source>
</evidence>
<evidence type="ECO:0000256" key="1">
    <source>
        <dbReference type="SAM" id="MobiDB-lite"/>
    </source>
</evidence>
<dbReference type="InterPro" id="IPR013320">
    <property type="entry name" value="ConA-like_dom_sf"/>
</dbReference>
<keyword evidence="2" id="KW-0472">Membrane</keyword>
<dbReference type="EMBL" id="JBBPFD010000002">
    <property type="protein sequence ID" value="KAK7939020.1"/>
    <property type="molecule type" value="Genomic_DNA"/>
</dbReference>
<feature type="transmembrane region" description="Helical" evidence="2">
    <location>
        <begin position="248"/>
        <end position="266"/>
    </location>
</feature>